<reference evidence="2 3" key="1">
    <citation type="submission" date="2017-05" db="EMBL/GenBank/DDBJ databases">
        <title>The Genome Sequence of Tsuchiyaea wingfieldii DSM 27421.</title>
        <authorList>
            <person name="Cuomo C."/>
            <person name="Passer A."/>
            <person name="Billmyre B."/>
            <person name="Heitman J."/>
        </authorList>
    </citation>
    <scope>NUCLEOTIDE SEQUENCE [LARGE SCALE GENOMIC DNA]</scope>
    <source>
        <strain evidence="2 3">DSM 27421</strain>
    </source>
</reference>
<evidence type="ECO:0000313" key="2">
    <source>
        <dbReference type="EMBL" id="TYJ51174.1"/>
    </source>
</evidence>
<keyword evidence="3" id="KW-1185">Reference proteome</keyword>
<evidence type="ECO:0000313" key="3">
    <source>
        <dbReference type="Proteomes" id="UP000322245"/>
    </source>
</evidence>
<dbReference type="InterPro" id="IPR013762">
    <property type="entry name" value="Integrase-like_cat_sf"/>
</dbReference>
<protein>
    <recommendedName>
        <fullName evidence="4">Tyr recombinase domain-containing protein</fullName>
    </recommendedName>
</protein>
<organism evidence="2 3">
    <name type="scientific">Cryptococcus floricola</name>
    <dbReference type="NCBI Taxonomy" id="2591691"/>
    <lineage>
        <taxon>Eukaryota</taxon>
        <taxon>Fungi</taxon>
        <taxon>Dikarya</taxon>
        <taxon>Basidiomycota</taxon>
        <taxon>Agaricomycotina</taxon>
        <taxon>Tremellomycetes</taxon>
        <taxon>Tremellales</taxon>
        <taxon>Cryptococcaceae</taxon>
        <taxon>Cryptococcus</taxon>
    </lineage>
</organism>
<name>A0A5D3AJJ4_9TREE</name>
<dbReference type="AlphaFoldDB" id="A0A5D3AJJ4"/>
<evidence type="ECO:0000256" key="1">
    <source>
        <dbReference type="ARBA" id="ARBA00023172"/>
    </source>
</evidence>
<comment type="caution">
    <text evidence="2">The sequence shown here is derived from an EMBL/GenBank/DDBJ whole genome shotgun (WGS) entry which is preliminary data.</text>
</comment>
<dbReference type="InterPro" id="IPR052925">
    <property type="entry name" value="Phage_Integrase-like_Recomb"/>
</dbReference>
<proteinExistence type="predicted"/>
<dbReference type="EMBL" id="NIDF01000357">
    <property type="protein sequence ID" value="TYJ51174.1"/>
    <property type="molecule type" value="Genomic_DNA"/>
</dbReference>
<dbReference type="PANTHER" id="PTHR34605">
    <property type="entry name" value="PHAGE_INTEGRASE DOMAIN-CONTAINING PROTEIN"/>
    <property type="match status" value="1"/>
</dbReference>
<evidence type="ECO:0008006" key="4">
    <source>
        <dbReference type="Google" id="ProtNLM"/>
    </source>
</evidence>
<dbReference type="GO" id="GO:0006310">
    <property type="term" value="P:DNA recombination"/>
    <property type="evidence" value="ECO:0007669"/>
    <property type="project" value="UniProtKB-KW"/>
</dbReference>
<dbReference type="InterPro" id="IPR011010">
    <property type="entry name" value="DNA_brk_join_enz"/>
</dbReference>
<accession>A0A5D3AJJ4</accession>
<dbReference type="GO" id="GO:0015074">
    <property type="term" value="P:DNA integration"/>
    <property type="evidence" value="ECO:0007669"/>
    <property type="project" value="InterPro"/>
</dbReference>
<dbReference type="Gene3D" id="1.10.443.10">
    <property type="entry name" value="Intergrase catalytic core"/>
    <property type="match status" value="1"/>
</dbReference>
<feature type="non-terminal residue" evidence="2">
    <location>
        <position position="1"/>
    </location>
</feature>
<keyword evidence="1" id="KW-0233">DNA recombination</keyword>
<dbReference type="SUPFAM" id="SSF56349">
    <property type="entry name" value="DNA breaking-rejoining enzymes"/>
    <property type="match status" value="1"/>
</dbReference>
<dbReference type="GO" id="GO:0003677">
    <property type="term" value="F:DNA binding"/>
    <property type="evidence" value="ECO:0007669"/>
    <property type="project" value="InterPro"/>
</dbReference>
<dbReference type="PANTHER" id="PTHR34605:SF4">
    <property type="entry name" value="DNA ADENINE METHYLTRANSFERASE"/>
    <property type="match status" value="1"/>
</dbReference>
<sequence length="456" mass="51675">VSRLLRAAVAAIRADPAGFGGHFNALNLVAAYTLAFAGFLRSGEFTYEAGLFDIAFDLARIHFQDGEVASVLLPYSKTDPTHQGVLIALPRGVDPDVCPVRALRGLRAAYPAPPTAPLFSLAGGAPSFPRHLVVDLYLNRALRRAGFTQRFTGHSFRRAPRSLEGRLVPPLHPTLPCREPDLGVFHLPFQPFSFGPPAGRTITNIRIRMNDALNTPWNSHEVQRFVDLLDAQRGGWYPDEDKEVDSENHLIPVAAIHFWAKKHIAYRSYEARKRLEGDPGKIGRQDFSKKEQIRRKRLCDHLAAVRERLPEPFSQIQYECLLIPQIHRGTVGQGFEQWAEDEWMSPMLMEMLNNLYRATKDYRRITAPKEFSNIAVRRESSGRGGEFEREMGPFGASGRSTKFEGAAYPQRWMFSDSWLRDCGELYERKIVPVMEPTSYADIRTSQWFISNNKHLA</sequence>
<gene>
    <name evidence="2" type="ORF">B9479_008272</name>
</gene>
<dbReference type="Proteomes" id="UP000322245">
    <property type="component" value="Unassembled WGS sequence"/>
</dbReference>